<evidence type="ECO:0000256" key="1">
    <source>
        <dbReference type="ARBA" id="ARBA00004651"/>
    </source>
</evidence>
<keyword evidence="4 7" id="KW-0812">Transmembrane</keyword>
<comment type="similarity">
    <text evidence="2 7">Belongs to the cytochrome c oxidase subunit 3 family.</text>
</comment>
<organism evidence="10 11">
    <name type="scientific">Paramagnetospirillum kuznetsovii</name>
    <dbReference type="NCBI Taxonomy" id="2053833"/>
    <lineage>
        <taxon>Bacteria</taxon>
        <taxon>Pseudomonadati</taxon>
        <taxon>Pseudomonadota</taxon>
        <taxon>Alphaproteobacteria</taxon>
        <taxon>Rhodospirillales</taxon>
        <taxon>Magnetospirillaceae</taxon>
        <taxon>Paramagnetospirillum</taxon>
    </lineage>
</organism>
<dbReference type="InterPro" id="IPR024791">
    <property type="entry name" value="Cyt_c/ubiquinol_Oxase_su3"/>
</dbReference>
<dbReference type="InterPro" id="IPR013833">
    <property type="entry name" value="Cyt_c_oxidase_su3_a-hlx"/>
</dbReference>
<evidence type="ECO:0000256" key="6">
    <source>
        <dbReference type="ARBA" id="ARBA00023136"/>
    </source>
</evidence>
<comment type="subcellular location">
    <subcellularLocation>
        <location evidence="1 7">Cell membrane</location>
        <topology evidence="1 7">Multi-pass membrane protein</topology>
    </subcellularLocation>
</comment>
<dbReference type="GO" id="GO:0004129">
    <property type="term" value="F:cytochrome-c oxidase activity"/>
    <property type="evidence" value="ECO:0007669"/>
    <property type="project" value="InterPro"/>
</dbReference>
<dbReference type="EMBL" id="PGTO01000016">
    <property type="protein sequence ID" value="RAU20867.1"/>
    <property type="molecule type" value="Genomic_DNA"/>
</dbReference>
<evidence type="ECO:0000313" key="10">
    <source>
        <dbReference type="EMBL" id="RAU20867.1"/>
    </source>
</evidence>
<keyword evidence="3" id="KW-1003">Cell membrane</keyword>
<dbReference type="CDD" id="cd00386">
    <property type="entry name" value="Heme_Cu_Oxidase_III_like"/>
    <property type="match status" value="1"/>
</dbReference>
<keyword evidence="5 8" id="KW-1133">Transmembrane helix</keyword>
<evidence type="ECO:0000259" key="9">
    <source>
        <dbReference type="PROSITE" id="PS50253"/>
    </source>
</evidence>
<evidence type="ECO:0000256" key="5">
    <source>
        <dbReference type="ARBA" id="ARBA00022989"/>
    </source>
</evidence>
<dbReference type="GO" id="GO:0019646">
    <property type="term" value="P:aerobic electron transport chain"/>
    <property type="evidence" value="ECO:0007669"/>
    <property type="project" value="InterPro"/>
</dbReference>
<keyword evidence="11" id="KW-1185">Reference proteome</keyword>
<feature type="transmembrane region" description="Helical" evidence="8">
    <location>
        <begin position="77"/>
        <end position="104"/>
    </location>
</feature>
<feature type="transmembrane region" description="Helical" evidence="8">
    <location>
        <begin position="235"/>
        <end position="255"/>
    </location>
</feature>
<accession>A0A364NVD6</accession>
<evidence type="ECO:0000256" key="8">
    <source>
        <dbReference type="SAM" id="Phobius"/>
    </source>
</evidence>
<keyword evidence="6 8" id="KW-0472">Membrane</keyword>
<dbReference type="Gene3D" id="1.20.120.80">
    <property type="entry name" value="Cytochrome c oxidase, subunit III, four-helix bundle"/>
    <property type="match status" value="1"/>
</dbReference>
<dbReference type="PANTHER" id="PTHR11403:SF2">
    <property type="entry name" value="CYTOCHROME BO(3) UBIQUINOL OXIDASE SUBUNIT 3"/>
    <property type="match status" value="1"/>
</dbReference>
<dbReference type="PROSITE" id="PS50253">
    <property type="entry name" value="COX3"/>
    <property type="match status" value="1"/>
</dbReference>
<feature type="transmembrane region" description="Helical" evidence="8">
    <location>
        <begin position="156"/>
        <end position="176"/>
    </location>
</feature>
<dbReference type="InterPro" id="IPR000298">
    <property type="entry name" value="Cyt_c_oxidase-like_su3"/>
</dbReference>
<comment type="caution">
    <text evidence="10">The sequence shown here is derived from an EMBL/GenBank/DDBJ whole genome shotgun (WGS) entry which is preliminary data.</text>
</comment>
<feature type="domain" description="Heme-copper oxidase subunit III family profile" evidence="9">
    <location>
        <begin position="9"/>
        <end position="256"/>
    </location>
</feature>
<evidence type="ECO:0000256" key="4">
    <source>
        <dbReference type="ARBA" id="ARBA00022692"/>
    </source>
</evidence>
<evidence type="ECO:0000313" key="11">
    <source>
        <dbReference type="Proteomes" id="UP000251075"/>
    </source>
</evidence>
<feature type="transmembrane region" description="Helical" evidence="8">
    <location>
        <begin position="47"/>
        <end position="65"/>
    </location>
</feature>
<feature type="transmembrane region" description="Helical" evidence="8">
    <location>
        <begin position="20"/>
        <end position="41"/>
    </location>
</feature>
<dbReference type="OrthoDB" id="9810850at2"/>
<evidence type="ECO:0000256" key="7">
    <source>
        <dbReference type="RuleBase" id="RU003376"/>
    </source>
</evidence>
<protein>
    <recommendedName>
        <fullName evidence="9">Heme-copper oxidase subunit III family profile domain-containing protein</fullName>
    </recommendedName>
</protein>
<evidence type="ECO:0000256" key="3">
    <source>
        <dbReference type="ARBA" id="ARBA00022475"/>
    </source>
</evidence>
<reference evidence="10 11" key="1">
    <citation type="submission" date="2017-11" db="EMBL/GenBank/DDBJ databases">
        <title>Draft genome sequence of magnetotactic bacterium Magnetospirillum kuznetsovii LBB-42.</title>
        <authorList>
            <person name="Grouzdev D.S."/>
            <person name="Rysina M.S."/>
            <person name="Baslerov R.V."/>
            <person name="Koziaeva V."/>
        </authorList>
    </citation>
    <scope>NUCLEOTIDE SEQUENCE [LARGE SCALE GENOMIC DNA]</scope>
    <source>
        <strain evidence="10 11">LBB-42</strain>
    </source>
</reference>
<dbReference type="Proteomes" id="UP000251075">
    <property type="component" value="Unassembled WGS sequence"/>
</dbReference>
<name>A0A364NVD6_9PROT</name>
<proteinExistence type="inferred from homology"/>
<dbReference type="Pfam" id="PF00510">
    <property type="entry name" value="COX3"/>
    <property type="match status" value="1"/>
</dbReference>
<feature type="transmembrane region" description="Helical" evidence="8">
    <location>
        <begin position="196"/>
        <end position="223"/>
    </location>
</feature>
<gene>
    <name evidence="10" type="ORF">CU669_16485</name>
</gene>
<sequence>MSVQVSLTQTSHAHHWETSVAPFAVVAGIFLALPLGFSAYFVYQNTLLTIALLGIGVPLLVFGVARWTTEGLTHAPLVPGLSLIAMPVFIVSEAFIFLALFATYWLTRLTTEAWPPAGSPDMPVGLPLIMTVLLVSSSVTIHFAEEKLEHGDTKGFIKPLVQTLVLGGLFLGCTVYEYSHLFAHHFTPGTNSFGMIFFTVTGFHASHVFLGLAAFVAVLLPALKGRTSTTFLKCVSIYWHFVDVIWFFVVSQIYFW</sequence>
<dbReference type="InterPro" id="IPR035973">
    <property type="entry name" value="Cyt_c_oxidase_su3-like_sf"/>
</dbReference>
<evidence type="ECO:0000256" key="2">
    <source>
        <dbReference type="ARBA" id="ARBA00010581"/>
    </source>
</evidence>
<dbReference type="SUPFAM" id="SSF81452">
    <property type="entry name" value="Cytochrome c oxidase subunit III-like"/>
    <property type="match status" value="1"/>
</dbReference>
<dbReference type="AlphaFoldDB" id="A0A364NVD6"/>
<dbReference type="PANTHER" id="PTHR11403">
    <property type="entry name" value="CYTOCHROME C OXIDASE SUBUNIT III"/>
    <property type="match status" value="1"/>
</dbReference>
<dbReference type="RefSeq" id="WP_112146695.1">
    <property type="nucleotide sequence ID" value="NZ_PGTO01000016.1"/>
</dbReference>
<dbReference type="GO" id="GO:0005886">
    <property type="term" value="C:plasma membrane"/>
    <property type="evidence" value="ECO:0007669"/>
    <property type="project" value="UniProtKB-SubCell"/>
</dbReference>